<organism evidence="1 2">
    <name type="scientific">Rhizopus oryzae</name>
    <name type="common">Mucormycosis agent</name>
    <name type="synonym">Rhizopus arrhizus var. delemar</name>
    <dbReference type="NCBI Taxonomy" id="64495"/>
    <lineage>
        <taxon>Eukaryota</taxon>
        <taxon>Fungi</taxon>
        <taxon>Fungi incertae sedis</taxon>
        <taxon>Mucoromycota</taxon>
        <taxon>Mucoromycotina</taxon>
        <taxon>Mucoromycetes</taxon>
        <taxon>Mucorales</taxon>
        <taxon>Mucorineae</taxon>
        <taxon>Rhizopodaceae</taxon>
        <taxon>Rhizopus</taxon>
    </lineage>
</organism>
<keyword evidence="2" id="KW-1185">Reference proteome</keyword>
<protein>
    <submittedName>
        <fullName evidence="1">Uncharacterized protein</fullName>
    </submittedName>
</protein>
<proteinExistence type="predicted"/>
<evidence type="ECO:0000313" key="1">
    <source>
        <dbReference type="EMBL" id="KAG1272992.1"/>
    </source>
</evidence>
<comment type="caution">
    <text evidence="1">The sequence shown here is derived from an EMBL/GenBank/DDBJ whole genome shotgun (WGS) entry which is preliminary data.</text>
</comment>
<dbReference type="EMBL" id="JAANQT010013860">
    <property type="protein sequence ID" value="KAG1272992.1"/>
    <property type="molecule type" value="Genomic_DNA"/>
</dbReference>
<gene>
    <name evidence="1" type="ORF">G6F64_015434</name>
</gene>
<evidence type="ECO:0000313" key="2">
    <source>
        <dbReference type="Proteomes" id="UP000716291"/>
    </source>
</evidence>
<reference evidence="1" key="1">
    <citation type="journal article" date="2020" name="Microb. Genom.">
        <title>Genetic diversity of clinical and environmental Mucorales isolates obtained from an investigation of mucormycosis cases among solid organ transplant recipients.</title>
        <authorList>
            <person name="Nguyen M.H."/>
            <person name="Kaul D."/>
            <person name="Muto C."/>
            <person name="Cheng S.J."/>
            <person name="Richter R.A."/>
            <person name="Bruno V.M."/>
            <person name="Liu G."/>
            <person name="Beyhan S."/>
            <person name="Sundermann A.J."/>
            <person name="Mounaud S."/>
            <person name="Pasculle A.W."/>
            <person name="Nierman W.C."/>
            <person name="Driscoll E."/>
            <person name="Cumbie R."/>
            <person name="Clancy C.J."/>
            <person name="Dupont C.L."/>
        </authorList>
    </citation>
    <scope>NUCLEOTIDE SEQUENCE</scope>
    <source>
        <strain evidence="1">GL11</strain>
    </source>
</reference>
<accession>A0A9P6WS28</accession>
<dbReference type="Proteomes" id="UP000716291">
    <property type="component" value="Unassembled WGS sequence"/>
</dbReference>
<dbReference type="AlphaFoldDB" id="A0A9P6WS28"/>
<name>A0A9P6WS28_RHIOR</name>
<sequence>MPAWAACAIKRCALPSAVLPAGMGSLPLKYSFWKSITSKAVLDASIEAGAAAPASVRMVGWFTACLLE</sequence>